<dbReference type="AlphaFoldDB" id="A0A9Q0GU27"/>
<protein>
    <submittedName>
        <fullName evidence="1">Uncharacterized protein</fullName>
    </submittedName>
</protein>
<keyword evidence="2" id="KW-1185">Reference proteome</keyword>
<evidence type="ECO:0000313" key="1">
    <source>
        <dbReference type="EMBL" id="KAJ4953594.1"/>
    </source>
</evidence>
<sequence length="109" mass="12353">MALNATQLRSVMKLIMGSQTFALRHFGVASIISCVARGKNLTYIEVVIHVPKNLFKSYSLAVVEVVNREFNCPLEDMHWLEDEDDHIIEHSHVTFLPIGSIFLVLESDL</sequence>
<accession>A0A9Q0GU27</accession>
<dbReference type="EMBL" id="JAMYWD010000012">
    <property type="protein sequence ID" value="KAJ4953594.1"/>
    <property type="molecule type" value="Genomic_DNA"/>
</dbReference>
<organism evidence="1 2">
    <name type="scientific">Protea cynaroides</name>
    <dbReference type="NCBI Taxonomy" id="273540"/>
    <lineage>
        <taxon>Eukaryota</taxon>
        <taxon>Viridiplantae</taxon>
        <taxon>Streptophyta</taxon>
        <taxon>Embryophyta</taxon>
        <taxon>Tracheophyta</taxon>
        <taxon>Spermatophyta</taxon>
        <taxon>Magnoliopsida</taxon>
        <taxon>Proteales</taxon>
        <taxon>Proteaceae</taxon>
        <taxon>Protea</taxon>
    </lineage>
</organism>
<proteinExistence type="predicted"/>
<comment type="caution">
    <text evidence="1">The sequence shown here is derived from an EMBL/GenBank/DDBJ whole genome shotgun (WGS) entry which is preliminary data.</text>
</comment>
<name>A0A9Q0GU27_9MAGN</name>
<dbReference type="Proteomes" id="UP001141806">
    <property type="component" value="Unassembled WGS sequence"/>
</dbReference>
<reference evidence="1" key="1">
    <citation type="journal article" date="2023" name="Plant J.">
        <title>The genome of the king protea, Protea cynaroides.</title>
        <authorList>
            <person name="Chang J."/>
            <person name="Duong T.A."/>
            <person name="Schoeman C."/>
            <person name="Ma X."/>
            <person name="Roodt D."/>
            <person name="Barker N."/>
            <person name="Li Z."/>
            <person name="Van de Peer Y."/>
            <person name="Mizrachi E."/>
        </authorList>
    </citation>
    <scope>NUCLEOTIDE SEQUENCE</scope>
    <source>
        <tissue evidence="1">Young leaves</tissue>
    </source>
</reference>
<gene>
    <name evidence="1" type="ORF">NE237_030426</name>
</gene>
<evidence type="ECO:0000313" key="2">
    <source>
        <dbReference type="Proteomes" id="UP001141806"/>
    </source>
</evidence>